<keyword evidence="5" id="KW-0486">Methionine biosynthesis</keyword>
<evidence type="ECO:0000256" key="1">
    <source>
        <dbReference type="ARBA" id="ARBA00004945"/>
    </source>
</evidence>
<dbReference type="STRING" id="1437603.GCA_000771525_00644"/>
<name>A0A087BTF8_9BIFI</name>
<reference evidence="7 8" key="1">
    <citation type="submission" date="2014-03" db="EMBL/GenBank/DDBJ databases">
        <title>Genomics of Bifidobacteria.</title>
        <authorList>
            <person name="Ventura M."/>
            <person name="Milani C."/>
            <person name="Lugli G.A."/>
        </authorList>
    </citation>
    <scope>NUCLEOTIDE SEQUENCE [LARGE SCALE GENOMIC DNA]</scope>
    <source>
        <strain evidence="7 8">DSM 21395</strain>
    </source>
</reference>
<keyword evidence="4 7" id="KW-0378">Hydrolase</keyword>
<dbReference type="InterPro" id="IPR000845">
    <property type="entry name" value="Nucleoside_phosphorylase_d"/>
</dbReference>
<dbReference type="UniPathway" id="UPA00904">
    <property type="reaction ID" value="UER00871"/>
</dbReference>
<dbReference type="Pfam" id="PF01048">
    <property type="entry name" value="PNP_UDP_1"/>
    <property type="match status" value="1"/>
</dbReference>
<dbReference type="AlphaFoldDB" id="A0A087BTF8"/>
<comment type="pathway">
    <text evidence="1">Amino-acid biosynthesis; L-methionine biosynthesis via salvage pathway; S-methyl-5-thio-alpha-D-ribose 1-phosphate from S-methyl-5'-thioadenosine (hydrolase route): step 1/2.</text>
</comment>
<gene>
    <name evidence="7" type="ORF">BMON_1044</name>
</gene>
<evidence type="ECO:0000259" key="6">
    <source>
        <dbReference type="Pfam" id="PF01048"/>
    </source>
</evidence>
<evidence type="ECO:0000313" key="8">
    <source>
        <dbReference type="Proteomes" id="UP000029082"/>
    </source>
</evidence>
<dbReference type="InterPro" id="IPR010049">
    <property type="entry name" value="MTA_SAH_Nsdase"/>
</dbReference>
<protein>
    <recommendedName>
        <fullName evidence="2">adenosylhomocysteine nucleosidase</fullName>
        <ecNumber evidence="2">3.2.2.9</ecNumber>
    </recommendedName>
</protein>
<accession>A0A087BTF8</accession>
<dbReference type="OrthoDB" id="44283at2"/>
<evidence type="ECO:0000313" key="7">
    <source>
        <dbReference type="EMBL" id="KFI74308.1"/>
    </source>
</evidence>
<dbReference type="InterPro" id="IPR035994">
    <property type="entry name" value="Nucleoside_phosphorylase_sf"/>
</dbReference>
<feature type="domain" description="Nucleoside phosphorylase" evidence="6">
    <location>
        <begin position="3"/>
        <end position="227"/>
    </location>
</feature>
<sequence>MRTVAVIGALDEEVAGIASALHGVEHRDEAGLDIVHGALATRQGPDIAVAATVGGMGLVNAAATTQHLIDAFHPEAVIFSGIAGSLNPALHINDVVLGGTLRYLDSDMRLIAQWKPGTEEFHSDPHLLDLADATLNDLDVIHIVGIIASGNTFVDTPERIDQVKRQTGADAVEMEGAAVAHVAARNDVPALVIRALSDNADTEYEVFKEFDISAYADTAARITLGIVERM</sequence>
<dbReference type="GeneID" id="93093894"/>
<keyword evidence="8" id="KW-1185">Reference proteome</keyword>
<keyword evidence="7" id="KW-0326">Glycosidase</keyword>
<dbReference type="RefSeq" id="WP_033511513.1">
    <property type="nucleotide sequence ID" value="NZ_JDUO01000002.1"/>
</dbReference>
<dbReference type="GO" id="GO:0008930">
    <property type="term" value="F:methylthioadenosine nucleosidase activity"/>
    <property type="evidence" value="ECO:0007669"/>
    <property type="project" value="InterPro"/>
</dbReference>
<keyword evidence="3" id="KW-0028">Amino-acid biosynthesis</keyword>
<organism evidence="7 8">
    <name type="scientific">Bifidobacterium mongoliense DSM 21395</name>
    <dbReference type="NCBI Taxonomy" id="1437603"/>
    <lineage>
        <taxon>Bacteria</taxon>
        <taxon>Bacillati</taxon>
        <taxon>Actinomycetota</taxon>
        <taxon>Actinomycetes</taxon>
        <taxon>Bifidobacteriales</taxon>
        <taxon>Bifidobacteriaceae</taxon>
        <taxon>Bifidobacterium</taxon>
    </lineage>
</organism>
<proteinExistence type="predicted"/>
<dbReference type="Gene3D" id="3.40.50.1580">
    <property type="entry name" value="Nucleoside phosphorylase domain"/>
    <property type="match status" value="1"/>
</dbReference>
<dbReference type="EC" id="3.2.2.9" evidence="2"/>
<evidence type="ECO:0000256" key="3">
    <source>
        <dbReference type="ARBA" id="ARBA00022605"/>
    </source>
</evidence>
<evidence type="ECO:0000256" key="2">
    <source>
        <dbReference type="ARBA" id="ARBA00011974"/>
    </source>
</evidence>
<dbReference type="PANTHER" id="PTHR46832:SF1">
    <property type="entry name" value="5'-METHYLTHIOADENOSINE_S-ADENOSYLHOMOCYSTEINE NUCLEOSIDASE"/>
    <property type="match status" value="1"/>
</dbReference>
<dbReference type="GO" id="GO:0019284">
    <property type="term" value="P:L-methionine salvage from S-adenosylmethionine"/>
    <property type="evidence" value="ECO:0007669"/>
    <property type="project" value="TreeGrafter"/>
</dbReference>
<comment type="caution">
    <text evidence="7">The sequence shown here is derived from an EMBL/GenBank/DDBJ whole genome shotgun (WGS) entry which is preliminary data.</text>
</comment>
<dbReference type="Proteomes" id="UP000029082">
    <property type="component" value="Unassembled WGS sequence"/>
</dbReference>
<dbReference type="PANTHER" id="PTHR46832">
    <property type="entry name" value="5'-METHYLTHIOADENOSINE/S-ADENOSYLHOMOCYSTEINE NUCLEOSIDASE"/>
    <property type="match status" value="1"/>
</dbReference>
<dbReference type="EMBL" id="JGZE01000026">
    <property type="protein sequence ID" value="KFI74308.1"/>
    <property type="molecule type" value="Genomic_DNA"/>
</dbReference>
<dbReference type="GO" id="GO:0019509">
    <property type="term" value="P:L-methionine salvage from methylthioadenosine"/>
    <property type="evidence" value="ECO:0007669"/>
    <property type="project" value="UniProtKB-UniPathway"/>
</dbReference>
<dbReference type="SUPFAM" id="SSF53167">
    <property type="entry name" value="Purine and uridine phosphorylases"/>
    <property type="match status" value="1"/>
</dbReference>
<dbReference type="eggNOG" id="COG0775">
    <property type="taxonomic scope" value="Bacteria"/>
</dbReference>
<dbReference type="GO" id="GO:0008782">
    <property type="term" value="F:adenosylhomocysteine nucleosidase activity"/>
    <property type="evidence" value="ECO:0007669"/>
    <property type="project" value="UniProtKB-EC"/>
</dbReference>
<dbReference type="CDD" id="cd09008">
    <property type="entry name" value="MTAN"/>
    <property type="match status" value="1"/>
</dbReference>
<dbReference type="GO" id="GO:0005829">
    <property type="term" value="C:cytosol"/>
    <property type="evidence" value="ECO:0007669"/>
    <property type="project" value="TreeGrafter"/>
</dbReference>
<dbReference type="NCBIfam" id="TIGR01704">
    <property type="entry name" value="MTA_SAH-Nsdase"/>
    <property type="match status" value="1"/>
</dbReference>
<evidence type="ECO:0000256" key="4">
    <source>
        <dbReference type="ARBA" id="ARBA00022801"/>
    </source>
</evidence>
<dbReference type="GO" id="GO:0009164">
    <property type="term" value="P:nucleoside catabolic process"/>
    <property type="evidence" value="ECO:0007669"/>
    <property type="project" value="InterPro"/>
</dbReference>
<evidence type="ECO:0000256" key="5">
    <source>
        <dbReference type="ARBA" id="ARBA00023167"/>
    </source>
</evidence>